<dbReference type="HOGENOM" id="CLU_2735649_0_0_10"/>
<evidence type="ECO:0000313" key="1">
    <source>
        <dbReference type="EMBL" id="EHQ25847.1"/>
    </source>
</evidence>
<name>H1Y6K3_9SPHI</name>
<gene>
    <name evidence="1" type="ORF">Mucpa_1692</name>
</gene>
<protein>
    <submittedName>
        <fullName evidence="1">Uncharacterized protein</fullName>
    </submittedName>
</protein>
<keyword evidence="2" id="KW-1185">Reference proteome</keyword>
<accession>H1Y6K3</accession>
<proteinExistence type="predicted"/>
<organism evidence="1 2">
    <name type="scientific">Mucilaginibacter paludis DSM 18603</name>
    <dbReference type="NCBI Taxonomy" id="714943"/>
    <lineage>
        <taxon>Bacteria</taxon>
        <taxon>Pseudomonadati</taxon>
        <taxon>Bacteroidota</taxon>
        <taxon>Sphingobacteriia</taxon>
        <taxon>Sphingobacteriales</taxon>
        <taxon>Sphingobacteriaceae</taxon>
        <taxon>Mucilaginibacter</taxon>
    </lineage>
</organism>
<evidence type="ECO:0000313" key="2">
    <source>
        <dbReference type="Proteomes" id="UP000002774"/>
    </source>
</evidence>
<dbReference type="Proteomes" id="UP000002774">
    <property type="component" value="Chromosome"/>
</dbReference>
<reference evidence="1" key="1">
    <citation type="submission" date="2011-09" db="EMBL/GenBank/DDBJ databases">
        <title>The permanent draft genome of Mucilaginibacter paludis DSM 18603.</title>
        <authorList>
            <consortium name="US DOE Joint Genome Institute (JGI-PGF)"/>
            <person name="Lucas S."/>
            <person name="Han J."/>
            <person name="Lapidus A."/>
            <person name="Bruce D."/>
            <person name="Goodwin L."/>
            <person name="Pitluck S."/>
            <person name="Peters L."/>
            <person name="Kyrpides N."/>
            <person name="Mavromatis K."/>
            <person name="Ivanova N."/>
            <person name="Mikhailova N."/>
            <person name="Held B."/>
            <person name="Detter J.C."/>
            <person name="Tapia R."/>
            <person name="Han C."/>
            <person name="Land M."/>
            <person name="Hauser L."/>
            <person name="Markowitz V."/>
            <person name="Cheng J.-F."/>
            <person name="Hugenholtz P."/>
            <person name="Woyke T."/>
            <person name="Wu D."/>
            <person name="Tindall B."/>
            <person name="Brambilla E."/>
            <person name="Klenk H.-P."/>
            <person name="Eisen J.A."/>
        </authorList>
    </citation>
    <scope>NUCLEOTIDE SEQUENCE [LARGE SCALE GENOMIC DNA]</scope>
    <source>
        <strain evidence="1">DSM 18603</strain>
    </source>
</reference>
<dbReference type="AlphaFoldDB" id="H1Y6K3"/>
<sequence length="71" mass="7974">MEMNQEIKNEVKALENEINRLIIELQNKYPTGYLTIVPVTEDHSVFNGESIGPIQLLELINDSDSSSTPSI</sequence>
<dbReference type="EMBL" id="CM001403">
    <property type="protein sequence ID" value="EHQ25847.1"/>
    <property type="molecule type" value="Genomic_DNA"/>
</dbReference>